<dbReference type="Proteomes" id="UP001235939">
    <property type="component" value="Chromosome 06"/>
</dbReference>
<dbReference type="PANTHER" id="PTHR19871:SF14">
    <property type="entry name" value="DUF4062 DOMAIN-CONTAINING PROTEIN"/>
    <property type="match status" value="1"/>
</dbReference>
<evidence type="ECO:0000313" key="7">
    <source>
        <dbReference type="Proteomes" id="UP001235939"/>
    </source>
</evidence>
<organism evidence="6 7">
    <name type="scientific">Cordylochernes scorpioides</name>
    <dbReference type="NCBI Taxonomy" id="51811"/>
    <lineage>
        <taxon>Eukaryota</taxon>
        <taxon>Metazoa</taxon>
        <taxon>Ecdysozoa</taxon>
        <taxon>Arthropoda</taxon>
        <taxon>Chelicerata</taxon>
        <taxon>Arachnida</taxon>
        <taxon>Pseudoscorpiones</taxon>
        <taxon>Cheliferoidea</taxon>
        <taxon>Chernetidae</taxon>
        <taxon>Cordylochernes</taxon>
    </lineage>
</organism>
<feature type="domain" description="NACHT" evidence="3">
    <location>
        <begin position="317"/>
        <end position="487"/>
    </location>
</feature>
<dbReference type="InterPro" id="IPR011047">
    <property type="entry name" value="Quinoprotein_ADH-like_sf"/>
</dbReference>
<evidence type="ECO:0000259" key="3">
    <source>
        <dbReference type="Pfam" id="PF05729"/>
    </source>
</evidence>
<gene>
    <name evidence="6" type="ORF">LAZ67_6002496</name>
</gene>
<evidence type="ECO:0000256" key="1">
    <source>
        <dbReference type="ARBA" id="ARBA00022574"/>
    </source>
</evidence>
<dbReference type="Pfam" id="PF05729">
    <property type="entry name" value="NACHT"/>
    <property type="match status" value="1"/>
</dbReference>
<dbReference type="Pfam" id="PF23586">
    <property type="entry name" value="Beta-prop_NWD2_C"/>
    <property type="match status" value="1"/>
</dbReference>
<dbReference type="InterPro" id="IPR056534">
    <property type="entry name" value="Beta-prop_NWD2_C"/>
</dbReference>
<evidence type="ECO:0000313" key="6">
    <source>
        <dbReference type="EMBL" id="UYV69119.1"/>
    </source>
</evidence>
<evidence type="ECO:0000259" key="5">
    <source>
        <dbReference type="Pfam" id="PF25469"/>
    </source>
</evidence>
<dbReference type="InterPro" id="IPR015943">
    <property type="entry name" value="WD40/YVTN_repeat-like_dom_sf"/>
</dbReference>
<feature type="domain" description="NWD1/2-like winged helix-turn-helix" evidence="5">
    <location>
        <begin position="539"/>
        <end position="651"/>
    </location>
</feature>
<dbReference type="Gene3D" id="2.130.10.10">
    <property type="entry name" value="YVTN repeat-like/Quinoprotein amine dehydrogenase"/>
    <property type="match status" value="3"/>
</dbReference>
<keyword evidence="7" id="KW-1185">Reference proteome</keyword>
<accession>A0ABY6KJU7</accession>
<dbReference type="SMART" id="SM00320">
    <property type="entry name" value="WD40"/>
    <property type="match status" value="5"/>
</dbReference>
<dbReference type="EMBL" id="CP092868">
    <property type="protein sequence ID" value="UYV69119.1"/>
    <property type="molecule type" value="Genomic_DNA"/>
</dbReference>
<dbReference type="Gene3D" id="1.25.40.370">
    <property type="match status" value="1"/>
</dbReference>
<keyword evidence="2" id="KW-0677">Repeat</keyword>
<dbReference type="Pfam" id="PF25469">
    <property type="entry name" value="WHD_NWD1"/>
    <property type="match status" value="1"/>
</dbReference>
<dbReference type="InterPro" id="IPR027417">
    <property type="entry name" value="P-loop_NTPase"/>
</dbReference>
<dbReference type="InterPro" id="IPR001680">
    <property type="entry name" value="WD40_rpt"/>
</dbReference>
<sequence length="1603" mass="181588">MRWGVRDEATDDHMTTDLCMREIKNCQRLSMGPNFVVFLGQKYGYRPIPTIIEGEEYHMIRDALVSMGMETALMDRWYHEDTNAVPSVFILQPISSILINFNNKRVPKLQAQDQATWWETLATLQKMLRMAAQSLSQSNEMSPDAVHNYMMSVTEREVINGLLAVRNTKSHCIAYVRHINNINMTNLKTASKFIDVINRNVDIEAQDLLSDLRDNRVVAKISPPNYIKFTVEWYGKEGLEPEFHKEYLKQFCAHFYKYVTKLVDRAMRKEDSSSQGQIVTEILQHLHSCNNSVQIFQGREGELERIREYIQGPSDQVLVLHGRGGSGKTSLLAKGASMIVEWSPPGSKPILILRFLGTTPDSSSIVPMLTSICHQITYNYCLPLTEIPDDLIPLSAYLKRLLTTATKEQPLSIFLDSVDQMAGPENNKLSWLPASLPKNVKIVISSVSEGECIDFRFMKRMVNNEDQFIEVPALGEELALYVIKKWLEMGKRDLSNYQWKIVKTAISKCTLPIFIKLVFAEIMRWRSYSRPADTQLAYSVMDSIMKLFDRIELQHGKQLVFHCLAYITSSKSGLSETELEDLISLDDIVLDDIYQYHLPPVRRIPPLLWTRIRSDLPNYLTERDADGVSVLNWYHRQFREAAIERYFKEEDYVRYFHSSIADYFLGIWGGGTPKPFKYTEVQRHRFGITDKEGVADRKVPLQPLVFLGVDGKVARYNLRKFGELPFHLIRSERFDDLYDHVLFNYKWLHSKLSSCPLQAVLADFKDASEHLPNKETIRELAIVADALRLGGAILSQYPDMLAAQLLGRLLPVKNVYEHVKLLLDQCDNLGIEECALLPASHCLHTPGGPLKYSLEGHQFAIFGFSLTSDRRYVLSVSNKFLMWDLSTGEVTRDINPQINGLMQDLVLTPDDKFAATYTNYNEILFLSLLTGDIQTIKSEQRDSEDLDENQIIGIDSAGSSIIVWSRRRWTVYDVTNGNIKFSDYLEEEAYTILSVKYKSPGNRHLYLRAASYEEESKQILRSTVEGCHATDLFMCGGVDMTKEEDQLYASQLKGDEFQIVKYRFNSDQWEFEEIVVEGVEEVLQLTIDDSGRFLMLVSIFTFVLWNILKRRAIVFELPYGVRNIATRPLRSQSTMVLTKHQQYAVGGVRKSIYVWNAKDGNLLKIVDAHFGRIIQLQALIVDEFNGLISSSIDRSIKVWNINNIFEQVHAIDRMDSAIDSISMSSVQDLAITVTRNCVGVWNVITGKLLCKLADSPVGAIVTNAVITSDAKYIISAESGNLLYWDTEDGNVVHRSKQRDVRQLILIMNESCVLAISEEDETNGLCVARTIPKGKEKYRFTFNFLSFKAGVVTHDMEYLVFVGTEKNKECLLIYQTSNGTLENKLPIKGNIMKSFSKLISLAGHKYQVALIGGEKGYVIDVNQKKLVRTIQKWHGACSSDGRYGLFAPTRGGLDMLELKRGNVVKTLLPPVSEGVFKVDAQFTTTNQYVIYYHAGRKTLRLFRVSDGVQIANYRLSADANCIASTPDGRSVVVGAVDGSVIVLAVADPALPDTKDRLSALPSRSDAGHGSQCGSAVSFKITSRLTLQAIRAQRETSDSKACSIS</sequence>
<dbReference type="SUPFAM" id="SSF52540">
    <property type="entry name" value="P-loop containing nucleoside triphosphate hydrolases"/>
    <property type="match status" value="1"/>
</dbReference>
<evidence type="ECO:0000256" key="2">
    <source>
        <dbReference type="ARBA" id="ARBA00022737"/>
    </source>
</evidence>
<reference evidence="6 7" key="1">
    <citation type="submission" date="2022-01" db="EMBL/GenBank/DDBJ databases">
        <title>A chromosomal length assembly of Cordylochernes scorpioides.</title>
        <authorList>
            <person name="Zeh D."/>
            <person name="Zeh J."/>
        </authorList>
    </citation>
    <scope>NUCLEOTIDE SEQUENCE [LARGE SCALE GENOMIC DNA]</scope>
    <source>
        <strain evidence="6">IN4F17</strain>
        <tissue evidence="6">Whole Body</tissue>
    </source>
</reference>
<feature type="domain" description="NWD2 C-terminal beta-propeller" evidence="4">
    <location>
        <begin position="1208"/>
        <end position="1544"/>
    </location>
</feature>
<proteinExistence type="predicted"/>
<dbReference type="InterPro" id="IPR007111">
    <property type="entry name" value="NACHT_NTPase"/>
</dbReference>
<dbReference type="InterPro" id="IPR057588">
    <property type="entry name" value="NWD1/2-like_WH"/>
</dbReference>
<dbReference type="Gene3D" id="3.40.50.300">
    <property type="entry name" value="P-loop containing nucleotide triphosphate hydrolases"/>
    <property type="match status" value="1"/>
</dbReference>
<dbReference type="SUPFAM" id="SSF50998">
    <property type="entry name" value="Quinoprotein alcohol dehydrogenase-like"/>
    <property type="match status" value="2"/>
</dbReference>
<protein>
    <submittedName>
        <fullName evidence="6">NWD2</fullName>
    </submittedName>
</protein>
<keyword evidence="1" id="KW-0853">WD repeat</keyword>
<dbReference type="InterPro" id="IPR052752">
    <property type="entry name" value="NACHT-WD_repeat"/>
</dbReference>
<evidence type="ECO:0000259" key="4">
    <source>
        <dbReference type="Pfam" id="PF23586"/>
    </source>
</evidence>
<name>A0ABY6KJU7_9ARAC</name>
<dbReference type="PANTHER" id="PTHR19871">
    <property type="entry name" value="BETA TRANSDUCIN-RELATED PROTEIN"/>
    <property type="match status" value="1"/>
</dbReference>